<dbReference type="Gene3D" id="2.30.180.10">
    <property type="entry name" value="FAS1 domain"/>
    <property type="match status" value="2"/>
</dbReference>
<dbReference type="PANTHER" id="PTHR10900:SF125">
    <property type="entry name" value="FAS1 DOMAIN-CONTAINING PROTEIN YLR001C"/>
    <property type="match status" value="1"/>
</dbReference>
<protein>
    <recommendedName>
        <fullName evidence="1">FAS1 domain-containing protein</fullName>
    </recommendedName>
</protein>
<feature type="domain" description="FAS1" evidence="1">
    <location>
        <begin position="248"/>
        <end position="428"/>
    </location>
</feature>
<dbReference type="SMART" id="SM00554">
    <property type="entry name" value="FAS1"/>
    <property type="match status" value="2"/>
</dbReference>
<sequence>MTMVRLKSNTMRYIDLLPVAASLATAIVLPDDATAQQLGLDLEKPSEKAEKAAWWDSVRSAPEAAFDFIDKKAHKLLDQVDSFFETDEVEDVFGITGLHGGHGPYNLTIYQAINLSNYTKKFAALVNDFPDVVDLLNSTDTNSTVFIPLDKAFEKVPDHDHKPPKEFVEKVIEYHVLSGVYPAGRVLASHTLPTSLKSKFLGDRPQRLRASLSLFGLKLNFFSKVVKADQFFKNGVAHGVDHILVPPPPAGRTIRLFPSKFSTLELAAKKTKLFSHEHGKDDDHKHFEPRTTGLTIFAPTNNAFARLGPAANAFLFNTEKGLGYLRALLKYHVVMNETLYSDAYYGQKGQTEDIFAQLTPDDDESATGDSKNGHFHVDLPTLLDGKHLSIDIARFYGFITMTINGGAKVAVEDGVCLDGVIHVMGSVLFPPRKPGSGASWTEADGEISVRELIDILRPYVDEDGETTSPTGGDEVWGEL</sequence>
<dbReference type="PROSITE" id="PS50213">
    <property type="entry name" value="FAS1"/>
    <property type="match status" value="2"/>
</dbReference>
<dbReference type="PANTHER" id="PTHR10900">
    <property type="entry name" value="PERIOSTIN-RELATED"/>
    <property type="match status" value="1"/>
</dbReference>
<proteinExistence type="predicted"/>
<evidence type="ECO:0000259" key="1">
    <source>
        <dbReference type="PROSITE" id="PS50213"/>
    </source>
</evidence>
<dbReference type="InterPro" id="IPR000782">
    <property type="entry name" value="FAS1_domain"/>
</dbReference>
<evidence type="ECO:0000313" key="2">
    <source>
        <dbReference type="EMBL" id="KAK5626830.1"/>
    </source>
</evidence>
<dbReference type="InterPro" id="IPR036378">
    <property type="entry name" value="FAS1_dom_sf"/>
</dbReference>
<dbReference type="InterPro" id="IPR050904">
    <property type="entry name" value="Adhesion/Biosynth-related"/>
</dbReference>
<feature type="domain" description="FAS1" evidence="1">
    <location>
        <begin position="106"/>
        <end position="244"/>
    </location>
</feature>
<evidence type="ECO:0000313" key="3">
    <source>
        <dbReference type="Proteomes" id="UP001305414"/>
    </source>
</evidence>
<comment type="caution">
    <text evidence="2">The sequence shown here is derived from an EMBL/GenBank/DDBJ whole genome shotgun (WGS) entry which is preliminary data.</text>
</comment>
<name>A0AAN7U749_9PEZI</name>
<dbReference type="AlphaFoldDB" id="A0AAN7U749"/>
<dbReference type="Pfam" id="PF02469">
    <property type="entry name" value="Fasciclin"/>
    <property type="match status" value="2"/>
</dbReference>
<dbReference type="EMBL" id="JAWHQM010000004">
    <property type="protein sequence ID" value="KAK5626830.1"/>
    <property type="molecule type" value="Genomic_DNA"/>
</dbReference>
<reference evidence="2 3" key="1">
    <citation type="submission" date="2023-10" db="EMBL/GenBank/DDBJ databases">
        <title>Draft genome sequence of Xylaria bambusicola isolate GMP-LS, the root and basal stem rot pathogen of sugarcane in Indonesia.</title>
        <authorList>
            <person name="Selvaraj P."/>
            <person name="Muralishankar V."/>
            <person name="Muruganantham S."/>
            <person name="Sp S."/>
            <person name="Haryani S."/>
            <person name="Lau K.J.X."/>
            <person name="Naqvi N.I."/>
        </authorList>
    </citation>
    <scope>NUCLEOTIDE SEQUENCE [LARGE SCALE GENOMIC DNA]</scope>
    <source>
        <strain evidence="2">GMP-LS</strain>
    </source>
</reference>
<dbReference type="Proteomes" id="UP001305414">
    <property type="component" value="Unassembled WGS sequence"/>
</dbReference>
<gene>
    <name evidence="2" type="ORF">RRF57_002545</name>
</gene>
<dbReference type="SUPFAM" id="SSF82153">
    <property type="entry name" value="FAS1 domain"/>
    <property type="match status" value="2"/>
</dbReference>
<accession>A0AAN7U749</accession>
<organism evidence="2 3">
    <name type="scientific">Xylaria bambusicola</name>
    <dbReference type="NCBI Taxonomy" id="326684"/>
    <lineage>
        <taxon>Eukaryota</taxon>
        <taxon>Fungi</taxon>
        <taxon>Dikarya</taxon>
        <taxon>Ascomycota</taxon>
        <taxon>Pezizomycotina</taxon>
        <taxon>Sordariomycetes</taxon>
        <taxon>Xylariomycetidae</taxon>
        <taxon>Xylariales</taxon>
        <taxon>Xylariaceae</taxon>
        <taxon>Xylaria</taxon>
    </lineage>
</organism>
<keyword evidence="3" id="KW-1185">Reference proteome</keyword>